<dbReference type="SUPFAM" id="SSF47413">
    <property type="entry name" value="lambda repressor-like DNA-binding domains"/>
    <property type="match status" value="1"/>
</dbReference>
<dbReference type="CDD" id="cd00093">
    <property type="entry name" value="HTH_XRE"/>
    <property type="match status" value="1"/>
</dbReference>
<name>A0ABV4HQY7_9GAMM</name>
<comment type="caution">
    <text evidence="2">The sequence shown here is derived from an EMBL/GenBank/DDBJ whole genome shotgun (WGS) entry which is preliminary data.</text>
</comment>
<dbReference type="PROSITE" id="PS50943">
    <property type="entry name" value="HTH_CROC1"/>
    <property type="match status" value="1"/>
</dbReference>
<dbReference type="InterPro" id="IPR001387">
    <property type="entry name" value="Cro/C1-type_HTH"/>
</dbReference>
<evidence type="ECO:0000259" key="1">
    <source>
        <dbReference type="PROSITE" id="PS50943"/>
    </source>
</evidence>
<proteinExistence type="predicted"/>
<evidence type="ECO:0000313" key="2">
    <source>
        <dbReference type="EMBL" id="MEZ0475156.1"/>
    </source>
</evidence>
<dbReference type="Gene3D" id="1.10.260.40">
    <property type="entry name" value="lambda repressor-like DNA-binding domains"/>
    <property type="match status" value="1"/>
</dbReference>
<keyword evidence="3" id="KW-1185">Reference proteome</keyword>
<dbReference type="SMART" id="SM00530">
    <property type="entry name" value="HTH_XRE"/>
    <property type="match status" value="1"/>
</dbReference>
<dbReference type="EMBL" id="JBFWIC010000013">
    <property type="protein sequence ID" value="MEZ0475156.1"/>
    <property type="molecule type" value="Genomic_DNA"/>
</dbReference>
<organism evidence="2 3">
    <name type="scientific">Luteimonas salinilitoris</name>
    <dbReference type="NCBI Taxonomy" id="3237697"/>
    <lineage>
        <taxon>Bacteria</taxon>
        <taxon>Pseudomonadati</taxon>
        <taxon>Pseudomonadota</taxon>
        <taxon>Gammaproteobacteria</taxon>
        <taxon>Lysobacterales</taxon>
        <taxon>Lysobacteraceae</taxon>
        <taxon>Luteimonas</taxon>
    </lineage>
</organism>
<dbReference type="InterPro" id="IPR010982">
    <property type="entry name" value="Lambda_DNA-bd_dom_sf"/>
</dbReference>
<dbReference type="RefSeq" id="WP_370564347.1">
    <property type="nucleotide sequence ID" value="NZ_JBFWIB010000007.1"/>
</dbReference>
<sequence length="101" mass="10918">MFAARLRQARALRGIDSQRALGLRLGLDKKLASSRINRYETEARGIDLDGLARLAGALNVPVAYLVAEDEHTANVLLAFSGLPEARRAEVAAMLQELVTCG</sequence>
<feature type="domain" description="HTH cro/C1-type" evidence="1">
    <location>
        <begin position="6"/>
        <end position="65"/>
    </location>
</feature>
<dbReference type="Proteomes" id="UP001566331">
    <property type="component" value="Unassembled WGS sequence"/>
</dbReference>
<reference evidence="2 3" key="1">
    <citation type="submission" date="2024-07" db="EMBL/GenBank/DDBJ databases">
        <title>Luteimonas salilacus sp. nov., isolated from the shore soil of Salt Lake in Tibet of China.</title>
        <authorList>
            <person name="Zhang X."/>
            <person name="Li A."/>
        </authorList>
    </citation>
    <scope>NUCLEOTIDE SEQUENCE [LARGE SCALE GENOMIC DNA]</scope>
    <source>
        <strain evidence="2 3">B3-2-R+30</strain>
    </source>
</reference>
<accession>A0ABV4HQY7</accession>
<gene>
    <name evidence="2" type="ORF">AB6713_11090</name>
</gene>
<protein>
    <submittedName>
        <fullName evidence="2">Helix-turn-helix domain-containing protein</fullName>
    </submittedName>
</protein>
<evidence type="ECO:0000313" key="3">
    <source>
        <dbReference type="Proteomes" id="UP001566331"/>
    </source>
</evidence>